<dbReference type="Gene3D" id="3.40.50.1110">
    <property type="entry name" value="SGNH hydrolase"/>
    <property type="match status" value="1"/>
</dbReference>
<evidence type="ECO:0000313" key="3">
    <source>
        <dbReference type="Proteomes" id="UP000198131"/>
    </source>
</evidence>
<dbReference type="SUPFAM" id="SSF49899">
    <property type="entry name" value="Concanavalin A-like lectins/glucanases"/>
    <property type="match status" value="1"/>
</dbReference>
<dbReference type="InterPro" id="IPR014756">
    <property type="entry name" value="Ig_E-set"/>
</dbReference>
<dbReference type="AlphaFoldDB" id="A0A212TN10"/>
<dbReference type="InterPro" id="IPR013320">
    <property type="entry name" value="ConA-like_dom_sf"/>
</dbReference>
<dbReference type="Gene3D" id="2.60.40.10">
    <property type="entry name" value="Immunoglobulins"/>
    <property type="match status" value="2"/>
</dbReference>
<evidence type="ECO:0000259" key="1">
    <source>
        <dbReference type="SMART" id="SM00089"/>
    </source>
</evidence>
<dbReference type="SUPFAM" id="SSF52266">
    <property type="entry name" value="SGNH hydrolase"/>
    <property type="match status" value="1"/>
</dbReference>
<dbReference type="CDD" id="cd00229">
    <property type="entry name" value="SGNH_hydrolase"/>
    <property type="match status" value="1"/>
</dbReference>
<dbReference type="GO" id="GO:0005975">
    <property type="term" value="P:carbohydrate metabolic process"/>
    <property type="evidence" value="ECO:0007669"/>
    <property type="project" value="UniProtKB-ARBA"/>
</dbReference>
<dbReference type="Gene3D" id="2.60.120.200">
    <property type="match status" value="1"/>
</dbReference>
<dbReference type="InterPro" id="IPR022409">
    <property type="entry name" value="PKD/Chitinase_dom"/>
</dbReference>
<protein>
    <recommendedName>
        <fullName evidence="1">PKD/Chitinase domain-containing protein</fullName>
    </recommendedName>
</protein>
<sequence length="801" mass="83198">MTRAQFKQALRQVFKVTQGGPANVTRSSPVINLFDGMADSFALKSEIPQAAGFTTITDGQFGTHPEFTSQADLNAYLLQQVANGVAVTIPATPTGAQVDDVGNIFSHLAVPGYASAADYELEKADVAAGFSTPENIYAQGGRIYYPGITGPHSVGSVHARVKASGGRPAGQFVSNATAFTGPVVVPGPTLTQAQPASGLVGAQVILTGTNLTGAIVAFNGTAAAPASITATQIVVPVPAGATSGNITGTTNAGTATLYFTVTAPAANVLPVANAGSATSITLPTNSLVLNGVGTDADGTITGYLWEQTIGPNQATGLPSTQAQIVAGALVQGTYQFKLTVTDNKGGTGTSTVQITVNAAPVTTTITQVVVDGDSLEMASQVLAAERYPERLKVRLGANFGDFFNAGVDGQTVQQMLSDQQSQILSRYNASTYTGMHILDVGGGINDIRLGATAAQAYDRLKQYHKAAQAAGFKTVARTHTSFNNNTFERPAAEIEAERIELDKLIRAGWKDDWGASALVDLHQNAILGKYVYPAQPDQAYFQPDGIHFTALGNDYKAQLMAPAFLAIASGGTYGAVTPYASSSTMDYDPTTLSNAATGTKRGVTLRNSENFNAPEQTESFRLTVDTVSQAFTVFATKAKLTGGAVSGAYSVLLSGQNLQVRSYDGAGAISASKALALGATYNVTRRRNASGSIDLFVDSVLVGSVPTPGPNDPTIKVTIGALLVDGAYSYFFGGRISNYSLNTTALSDGDIGIIHAQNCALTPDQYGQSSWYAYSPLNKAATDTAFPNLVAPGNPFDVFVV</sequence>
<gene>
    <name evidence="2" type="ORF">SAMN06265337_1921</name>
</gene>
<dbReference type="InterPro" id="IPR029865">
    <property type="entry name" value="KIAA0319-like"/>
</dbReference>
<dbReference type="InterPro" id="IPR013830">
    <property type="entry name" value="SGNH_hydro"/>
</dbReference>
<dbReference type="SMART" id="SM00089">
    <property type="entry name" value="PKD"/>
    <property type="match status" value="1"/>
</dbReference>
<dbReference type="InterPro" id="IPR013783">
    <property type="entry name" value="Ig-like_fold"/>
</dbReference>
<dbReference type="GO" id="GO:0016788">
    <property type="term" value="F:hydrolase activity, acting on ester bonds"/>
    <property type="evidence" value="ECO:0007669"/>
    <property type="project" value="UniProtKB-ARBA"/>
</dbReference>
<dbReference type="GO" id="GO:0031410">
    <property type="term" value="C:cytoplasmic vesicle"/>
    <property type="evidence" value="ECO:0007669"/>
    <property type="project" value="TreeGrafter"/>
</dbReference>
<proteinExistence type="predicted"/>
<dbReference type="RefSeq" id="WP_088843185.1">
    <property type="nucleotide sequence ID" value="NZ_FYEW01000001.1"/>
</dbReference>
<dbReference type="InterPro" id="IPR035986">
    <property type="entry name" value="PKD_dom_sf"/>
</dbReference>
<keyword evidence="3" id="KW-1185">Reference proteome</keyword>
<dbReference type="OrthoDB" id="892792at2"/>
<organism evidence="2 3">
    <name type="scientific">Hymenobacter gelipurpurascens</name>
    <dbReference type="NCBI Taxonomy" id="89968"/>
    <lineage>
        <taxon>Bacteria</taxon>
        <taxon>Pseudomonadati</taxon>
        <taxon>Bacteroidota</taxon>
        <taxon>Cytophagia</taxon>
        <taxon>Cytophagales</taxon>
        <taxon>Hymenobacteraceae</taxon>
        <taxon>Hymenobacter</taxon>
    </lineage>
</organism>
<dbReference type="SUPFAM" id="SSF49299">
    <property type="entry name" value="PKD domain"/>
    <property type="match status" value="1"/>
</dbReference>
<dbReference type="GO" id="GO:0016020">
    <property type="term" value="C:membrane"/>
    <property type="evidence" value="ECO:0007669"/>
    <property type="project" value="TreeGrafter"/>
</dbReference>
<dbReference type="EMBL" id="FYEW01000001">
    <property type="protein sequence ID" value="SNC67353.1"/>
    <property type="molecule type" value="Genomic_DNA"/>
</dbReference>
<name>A0A212TN10_9BACT</name>
<reference evidence="3" key="1">
    <citation type="submission" date="2017-06" db="EMBL/GenBank/DDBJ databases">
        <authorList>
            <person name="Varghese N."/>
            <person name="Submissions S."/>
        </authorList>
    </citation>
    <scope>NUCLEOTIDE SEQUENCE [LARGE SCALE GENOMIC DNA]</scope>
    <source>
        <strain evidence="3">DSM 11116</strain>
    </source>
</reference>
<dbReference type="InterPro" id="IPR036514">
    <property type="entry name" value="SGNH_hydro_sf"/>
</dbReference>
<accession>A0A212TN10</accession>
<dbReference type="GO" id="GO:0004553">
    <property type="term" value="F:hydrolase activity, hydrolyzing O-glycosyl compounds"/>
    <property type="evidence" value="ECO:0007669"/>
    <property type="project" value="UniProtKB-ARBA"/>
</dbReference>
<dbReference type="Pfam" id="PF22352">
    <property type="entry name" value="K319L-like_PKD"/>
    <property type="match status" value="1"/>
</dbReference>
<dbReference type="PANTHER" id="PTHR46182">
    <property type="entry name" value="FI19480P1"/>
    <property type="match status" value="1"/>
</dbReference>
<feature type="domain" description="PKD/Chitinase" evidence="1">
    <location>
        <begin position="271"/>
        <end position="359"/>
    </location>
</feature>
<dbReference type="Proteomes" id="UP000198131">
    <property type="component" value="Unassembled WGS sequence"/>
</dbReference>
<dbReference type="SUPFAM" id="SSF81296">
    <property type="entry name" value="E set domains"/>
    <property type="match status" value="1"/>
</dbReference>
<dbReference type="Pfam" id="PF13472">
    <property type="entry name" value="Lipase_GDSL_2"/>
    <property type="match status" value="1"/>
</dbReference>
<dbReference type="PANTHER" id="PTHR46182:SF2">
    <property type="entry name" value="FI19480P1"/>
    <property type="match status" value="1"/>
</dbReference>
<evidence type="ECO:0000313" key="2">
    <source>
        <dbReference type="EMBL" id="SNC67353.1"/>
    </source>
</evidence>